<dbReference type="InterPro" id="IPR007527">
    <property type="entry name" value="Znf_SWIM"/>
</dbReference>
<feature type="domain" description="SWIM-type" evidence="3">
    <location>
        <begin position="53"/>
        <end position="91"/>
    </location>
</feature>
<dbReference type="GO" id="GO:0005524">
    <property type="term" value="F:ATP binding"/>
    <property type="evidence" value="ECO:0007669"/>
    <property type="project" value="InterPro"/>
</dbReference>
<evidence type="ECO:0000259" key="4">
    <source>
        <dbReference type="PROSITE" id="PS51192"/>
    </source>
</evidence>
<name>A0A498RC54_9FIRM</name>
<dbReference type="InterPro" id="IPR001650">
    <property type="entry name" value="Helicase_C-like"/>
</dbReference>
<keyword evidence="2" id="KW-0862">Zinc</keyword>
<feature type="domain" description="Helicase C-terminal" evidence="5">
    <location>
        <begin position="933"/>
        <end position="1090"/>
    </location>
</feature>
<dbReference type="SMART" id="SM00490">
    <property type="entry name" value="HELICc"/>
    <property type="match status" value="1"/>
</dbReference>
<evidence type="ECO:0000259" key="3">
    <source>
        <dbReference type="PROSITE" id="PS50966"/>
    </source>
</evidence>
<evidence type="ECO:0000313" key="6">
    <source>
        <dbReference type="EMBL" id="VBB06728.1"/>
    </source>
</evidence>
<dbReference type="InterPro" id="IPR014001">
    <property type="entry name" value="Helicase_ATP-bd"/>
</dbReference>
<protein>
    <submittedName>
        <fullName evidence="6">Zinc finger swim-type</fullName>
    </submittedName>
</protein>
<evidence type="ECO:0000256" key="2">
    <source>
        <dbReference type="PROSITE-ProRule" id="PRU00325"/>
    </source>
</evidence>
<dbReference type="InterPro" id="IPR000330">
    <property type="entry name" value="SNF2_N"/>
</dbReference>
<dbReference type="Pfam" id="PF08455">
    <property type="entry name" value="SNF2_assoc"/>
    <property type="match status" value="1"/>
</dbReference>
<keyword evidence="2" id="KW-0863">Zinc-finger</keyword>
<dbReference type="Gene3D" id="3.40.50.10810">
    <property type="entry name" value="Tandem AAA-ATPase domain"/>
    <property type="match status" value="1"/>
</dbReference>
<dbReference type="CDD" id="cd18012">
    <property type="entry name" value="DEXQc_arch_SWI2_SNF2"/>
    <property type="match status" value="1"/>
</dbReference>
<feature type="domain" description="Helicase ATP-binding" evidence="4">
    <location>
        <begin position="648"/>
        <end position="808"/>
    </location>
</feature>
<dbReference type="InterPro" id="IPR049730">
    <property type="entry name" value="SNF2/RAD54-like_C"/>
</dbReference>
<organism evidence="6 7">
    <name type="scientific">Lucifera butyrica</name>
    <dbReference type="NCBI Taxonomy" id="1351585"/>
    <lineage>
        <taxon>Bacteria</taxon>
        <taxon>Bacillati</taxon>
        <taxon>Bacillota</taxon>
        <taxon>Negativicutes</taxon>
        <taxon>Veillonellales</taxon>
        <taxon>Veillonellaceae</taxon>
        <taxon>Lucifera</taxon>
    </lineage>
</organism>
<evidence type="ECO:0000313" key="7">
    <source>
        <dbReference type="Proteomes" id="UP000277811"/>
    </source>
</evidence>
<dbReference type="CDD" id="cd18793">
    <property type="entry name" value="SF2_C_SNF"/>
    <property type="match status" value="1"/>
</dbReference>
<evidence type="ECO:0000256" key="1">
    <source>
        <dbReference type="ARBA" id="ARBA00022801"/>
    </source>
</evidence>
<dbReference type="FunFam" id="3.40.50.300:FF:000533">
    <property type="entry name" value="Helicase, Snf2 family"/>
    <property type="match status" value="1"/>
</dbReference>
<dbReference type="Proteomes" id="UP000277811">
    <property type="component" value="Unassembled WGS sequence"/>
</dbReference>
<dbReference type="SMART" id="SM00487">
    <property type="entry name" value="DEXDc"/>
    <property type="match status" value="1"/>
</dbReference>
<gene>
    <name evidence="6" type="ORF">LUCI_1964</name>
</gene>
<dbReference type="RefSeq" id="WP_122627675.1">
    <property type="nucleotide sequence ID" value="NZ_UPPP01000067.1"/>
</dbReference>
<evidence type="ECO:0000259" key="5">
    <source>
        <dbReference type="PROSITE" id="PS51194"/>
    </source>
</evidence>
<dbReference type="Gene3D" id="3.40.50.300">
    <property type="entry name" value="P-loop containing nucleotide triphosphate hydrolases"/>
    <property type="match status" value="1"/>
</dbReference>
<dbReference type="PROSITE" id="PS51192">
    <property type="entry name" value="HELICASE_ATP_BIND_1"/>
    <property type="match status" value="1"/>
</dbReference>
<dbReference type="InterPro" id="IPR027417">
    <property type="entry name" value="P-loop_NTPase"/>
</dbReference>
<dbReference type="Pfam" id="PF04434">
    <property type="entry name" value="SWIM"/>
    <property type="match status" value="1"/>
</dbReference>
<proteinExistence type="predicted"/>
<dbReference type="AlphaFoldDB" id="A0A498RC54"/>
<accession>A0A498RC54</accession>
<dbReference type="PROSITE" id="PS51194">
    <property type="entry name" value="HELICASE_CTER"/>
    <property type="match status" value="1"/>
</dbReference>
<dbReference type="GO" id="GO:0016787">
    <property type="term" value="F:hydrolase activity"/>
    <property type="evidence" value="ECO:0007669"/>
    <property type="project" value="UniProtKB-KW"/>
</dbReference>
<dbReference type="OrthoDB" id="9760715at2"/>
<keyword evidence="2" id="KW-0479">Metal-binding</keyword>
<dbReference type="InterPro" id="IPR038718">
    <property type="entry name" value="SNF2-like_sf"/>
</dbReference>
<dbReference type="SUPFAM" id="SSF52540">
    <property type="entry name" value="P-loop containing nucleoside triphosphate hydrolases"/>
    <property type="match status" value="2"/>
</dbReference>
<dbReference type="Pfam" id="PF00176">
    <property type="entry name" value="SNF2-rel_dom"/>
    <property type="match status" value="1"/>
</dbReference>
<keyword evidence="7" id="KW-1185">Reference proteome</keyword>
<sequence length="1098" mass="125862">MITDQWIKTAAAGSASYSRGFLYYRNHYVRQLQLLPGGQGFWAQVEGGQLYNIEVQFDQNKKITHYSCDCPAFSSYPGACKHLVAVFMTLQKNWTQYFPEEIMVPPAQPLPFSPEQRQKTSLSSRAVRKLLTFFTNEAAGYSGPTGQTPAKLLPTLFFSLNGGQKNCWLEFTIGNERMYILKDITQFLNAATGDEKIIFGKHFVFEPRTTRFDAVSQALLQLMQQAYLEDKQRSSWSYSSTSCFANPRQFKMTTSNLQKFFTAVADRPFPMVINGNPVHGVRINDGRPPLNLEVKMSREGLRLIPVLDGNMFYGLDTNFEYIYYHQVIYRVDADFSRYIGPFLTCLNETQKNEVLISLPSASDFFSAMLPALKTIGSVTLDSEIYARFRQEPLESRVYLDRFDAGISARIEFHYGETVVNPAASFPQTEIQDNDLWLIRETAAENQLLTLFRQYGFQRQQDIFVQPVEEAAYQFLRQALPELRDLADIYYSDRLKTTGIRLPGRIAAGVRLNPASDMLEFSLQYEDLSCQELFALLEAYKLKKNYHRLPDGTFIPLDSPDFQAAAFLIDQLGLRPSDLEKQQVELPKYRALYLDSLAREAADFPLERNHAFKKLVQDIKEPRDTDYRLPPGIHTNLRSYQKTGFKWLNSLAEYGLGGILADDMGLGKTLQVLAFLLAAKEKKAGPSLVIAPTSLLYNWQEEAAKFTPGLKVTVIAGQQAERCEQLQDFSRTDLFVTSYGLIKRDIRFYKDKEFRYCFLDEAQHIKNPQTLSARAVKQIRAQNCFALTGTPIENTLTELWSIFDFLMPGYLLNHASFLRRFEIPIVKNKEETALTNLKWHTRPFILRRMKKEVLHELPEKIESKLSSEMTPEQSKLYAAWLLKARTEFENEVQANGFEHSRIKILSLLTRLRQICCHPALFVENYPGGSGKLDLLEEILSEAAGSGHRVLLFSQFTAMLQLIQQRLEHRQISYHYLDGTTKAADRIKLVHSFNAGEREVFLISLKAGGTGLNLTGADMVIHYDPWWNPAVEEQATDRAYRIGQKKSVQVYKLITKDTIEEKIYLLQQKKKELIDTLIKPGENFLNKMNETEIRQLFDST</sequence>
<keyword evidence="1" id="KW-0378">Hydrolase</keyword>
<dbReference type="EMBL" id="UPPP01000067">
    <property type="protein sequence ID" value="VBB06728.1"/>
    <property type="molecule type" value="Genomic_DNA"/>
</dbReference>
<dbReference type="InterPro" id="IPR013663">
    <property type="entry name" value="Helicase_SWF/SNF/SWI_bac"/>
</dbReference>
<dbReference type="PANTHER" id="PTHR10799">
    <property type="entry name" value="SNF2/RAD54 HELICASE FAMILY"/>
    <property type="match status" value="1"/>
</dbReference>
<dbReference type="GO" id="GO:0008270">
    <property type="term" value="F:zinc ion binding"/>
    <property type="evidence" value="ECO:0007669"/>
    <property type="project" value="UniProtKB-KW"/>
</dbReference>
<dbReference type="PROSITE" id="PS50966">
    <property type="entry name" value="ZF_SWIM"/>
    <property type="match status" value="1"/>
</dbReference>
<dbReference type="Pfam" id="PF00271">
    <property type="entry name" value="Helicase_C"/>
    <property type="match status" value="1"/>
</dbReference>
<reference evidence="6 7" key="1">
    <citation type="submission" date="2018-06" db="EMBL/GenBank/DDBJ databases">
        <authorList>
            <person name="Strepis N."/>
        </authorList>
    </citation>
    <scope>NUCLEOTIDE SEQUENCE [LARGE SCALE GENOMIC DNA]</scope>
    <source>
        <strain evidence="6">LUCI</strain>
    </source>
</reference>